<dbReference type="EMBL" id="CP112998">
    <property type="protein sequence ID" value="WAC10104.1"/>
    <property type="molecule type" value="Genomic_DNA"/>
</dbReference>
<evidence type="ECO:0000259" key="2">
    <source>
        <dbReference type="PROSITE" id="PS50930"/>
    </source>
</evidence>
<keyword evidence="4" id="KW-1185">Reference proteome</keyword>
<dbReference type="PROSITE" id="PS50930">
    <property type="entry name" value="HTH_LYTTR"/>
    <property type="match status" value="1"/>
</dbReference>
<reference evidence="3" key="1">
    <citation type="submission" date="2022-11" db="EMBL/GenBank/DDBJ databases">
        <title>Dyadobacter pollutisoli sp. nov., isolated from plastic dumped soil.</title>
        <authorList>
            <person name="Kim J.M."/>
            <person name="Kim K.R."/>
            <person name="Lee J.K."/>
            <person name="Hao L."/>
            <person name="Jeon C.O."/>
        </authorList>
    </citation>
    <scope>NUCLEOTIDE SEQUENCE</scope>
    <source>
        <strain evidence="3">U1</strain>
    </source>
</reference>
<sequence>MPKYHSSNSNTKLKGCRPVLPSKPDLEVPREHSLYLRVDRRYVKVNTNDVQWIESVKDYLKVVTAGEFFVSKQKISLAEKLLPSGKFMRIHRSFIVQ</sequence>
<dbReference type="GO" id="GO:0003677">
    <property type="term" value="F:DNA binding"/>
    <property type="evidence" value="ECO:0007669"/>
    <property type="project" value="UniProtKB-KW"/>
</dbReference>
<evidence type="ECO:0000313" key="4">
    <source>
        <dbReference type="Proteomes" id="UP001164653"/>
    </source>
</evidence>
<dbReference type="RefSeq" id="WP_244823698.1">
    <property type="nucleotide sequence ID" value="NZ_CP112998.1"/>
</dbReference>
<dbReference type="InterPro" id="IPR007492">
    <property type="entry name" value="LytTR_DNA-bd_dom"/>
</dbReference>
<organism evidence="3 4">
    <name type="scientific">Dyadobacter pollutisoli</name>
    <dbReference type="NCBI Taxonomy" id="2910158"/>
    <lineage>
        <taxon>Bacteria</taxon>
        <taxon>Pseudomonadati</taxon>
        <taxon>Bacteroidota</taxon>
        <taxon>Cytophagia</taxon>
        <taxon>Cytophagales</taxon>
        <taxon>Spirosomataceae</taxon>
        <taxon>Dyadobacter</taxon>
    </lineage>
</organism>
<proteinExistence type="predicted"/>
<protein>
    <submittedName>
        <fullName evidence="3">LytTR family DNA-binding domain-containing protein</fullName>
    </submittedName>
</protein>
<dbReference type="AlphaFoldDB" id="A0A9E8N910"/>
<feature type="region of interest" description="Disordered" evidence="1">
    <location>
        <begin position="1"/>
        <end position="20"/>
    </location>
</feature>
<name>A0A9E8N910_9BACT</name>
<dbReference type="Pfam" id="PF04397">
    <property type="entry name" value="LytTR"/>
    <property type="match status" value="1"/>
</dbReference>
<feature type="domain" description="HTH LytTR-type" evidence="2">
    <location>
        <begin position="34"/>
        <end position="97"/>
    </location>
</feature>
<evidence type="ECO:0000256" key="1">
    <source>
        <dbReference type="SAM" id="MobiDB-lite"/>
    </source>
</evidence>
<dbReference type="KEGG" id="dpf:ON006_20370"/>
<dbReference type="Gene3D" id="2.40.50.40">
    <property type="match status" value="1"/>
</dbReference>
<gene>
    <name evidence="3" type="ORF">ON006_20370</name>
</gene>
<feature type="compositionally biased region" description="Polar residues" evidence="1">
    <location>
        <begin position="1"/>
        <end position="12"/>
    </location>
</feature>
<keyword evidence="3" id="KW-0238">DNA-binding</keyword>
<accession>A0A9E8N910</accession>
<evidence type="ECO:0000313" key="3">
    <source>
        <dbReference type="EMBL" id="WAC10104.1"/>
    </source>
</evidence>
<dbReference type="Proteomes" id="UP001164653">
    <property type="component" value="Chromosome"/>
</dbReference>